<accession>A0A221KDA4</accession>
<dbReference type="Pfam" id="PF01425">
    <property type="entry name" value="Amidase"/>
    <property type="match status" value="1"/>
</dbReference>
<dbReference type="PANTHER" id="PTHR11895:SF173">
    <property type="entry name" value="GLUTAMYL-TRNA AMIDOTRANSFERASE SUBUNIT A"/>
    <property type="match status" value="1"/>
</dbReference>
<gene>
    <name evidence="2" type="ORF">VITFI_CDS1230</name>
</gene>
<dbReference type="KEGG" id="vff:VITFI_CDS1230"/>
<dbReference type="PANTHER" id="PTHR11895">
    <property type="entry name" value="TRANSAMIDASE"/>
    <property type="match status" value="1"/>
</dbReference>
<dbReference type="InterPro" id="IPR000120">
    <property type="entry name" value="Amidase"/>
</dbReference>
<sequence length="474" mass="50471">MGTPLMDAADLSAAELGPLYRRGALSPVEVTEAVLARIARDDGVWCATWGDHADEARAQARAAEARWRAGTPLSALDGVPVTLKENIATRGVPQPLGCAASVLSPAVADALPAARLREAGAVFVARTTMPDWGMLSSGLSSFHRLARNPWDVRQNPGGSSAGAAVAAAVGYGPLHVGTDIGGSIRLPAGWCGVVGFKPSGGRVPIKPPYVGRVVGPLARSVTDVALAMQTLSQPDWRDATSLPWQPLDWLNLEGLDVRGLRIGLGLEAGWGDALQAPVRAAVQAVAQALAQAGAVVEPMGPPSRRAMVQGLDVFWRMRSWMDYQKLPPERQACVLPYLRQWIEPAAQFTAAQVFAGHAQIAALRDAAVAASQPFDFVVAPVSPDVAFPAEWASPRNDPTQPFEHIAYTVPWNMSEQPAVTLNAGWTAAGLPIGVQLIGRRHNDVGVLRLARWWEQVRPAQRPWPRVAEGLVSAQ</sequence>
<dbReference type="GO" id="GO:0003824">
    <property type="term" value="F:catalytic activity"/>
    <property type="evidence" value="ECO:0007669"/>
    <property type="project" value="InterPro"/>
</dbReference>
<keyword evidence="3" id="KW-1185">Reference proteome</keyword>
<proteinExistence type="predicted"/>
<dbReference type="SUPFAM" id="SSF75304">
    <property type="entry name" value="Amidase signature (AS) enzymes"/>
    <property type="match status" value="1"/>
</dbReference>
<dbReference type="Proteomes" id="UP000199729">
    <property type="component" value="Chromosome"/>
</dbReference>
<dbReference type="InterPro" id="IPR036928">
    <property type="entry name" value="AS_sf"/>
</dbReference>
<name>A0A221KDA4_VITFI</name>
<dbReference type="Gene3D" id="3.90.1300.10">
    <property type="entry name" value="Amidase signature (AS) domain"/>
    <property type="match status" value="1"/>
</dbReference>
<evidence type="ECO:0000259" key="1">
    <source>
        <dbReference type="Pfam" id="PF01425"/>
    </source>
</evidence>
<feature type="domain" description="Amidase" evidence="1">
    <location>
        <begin position="29"/>
        <end position="447"/>
    </location>
</feature>
<protein>
    <submittedName>
        <fullName evidence="2">Amidase</fullName>
    </submittedName>
</protein>
<evidence type="ECO:0000313" key="2">
    <source>
        <dbReference type="EMBL" id="ASM77008.1"/>
    </source>
</evidence>
<dbReference type="NCBIfam" id="NF005450">
    <property type="entry name" value="PRK07042.1"/>
    <property type="match status" value="1"/>
</dbReference>
<organism evidence="2 3">
    <name type="scientific">Vitreoscilla filiformis</name>
    <dbReference type="NCBI Taxonomy" id="63"/>
    <lineage>
        <taxon>Bacteria</taxon>
        <taxon>Pseudomonadati</taxon>
        <taxon>Pseudomonadota</taxon>
        <taxon>Betaproteobacteria</taxon>
        <taxon>Neisseriales</taxon>
        <taxon>Neisseriaceae</taxon>
        <taxon>Vitreoscilla</taxon>
    </lineage>
</organism>
<dbReference type="EMBL" id="CP022423">
    <property type="protein sequence ID" value="ASM77008.1"/>
    <property type="molecule type" value="Genomic_DNA"/>
</dbReference>
<evidence type="ECO:0000313" key="3">
    <source>
        <dbReference type="Proteomes" id="UP000199729"/>
    </source>
</evidence>
<dbReference type="AlphaFoldDB" id="A0A221KDA4"/>
<reference evidence="2 3" key="1">
    <citation type="submission" date="2017-07" db="EMBL/GenBank/DDBJ databases">
        <title>Complete Genome Sequence of the cosmetic ferment Vitreoscilla filiformis (ATCC15551).</title>
        <authorList>
            <person name="Contreras S."/>
            <person name="Sagory-Zalkind P."/>
            <person name="Blanquart H."/>
            <person name="Iltis A."/>
            <person name="Morand S.C."/>
        </authorList>
    </citation>
    <scope>NUCLEOTIDE SEQUENCE [LARGE SCALE GENOMIC DNA]</scope>
    <source>
        <strain evidence="2 3">ATCC 15551</strain>
    </source>
</reference>
<dbReference type="InterPro" id="IPR023631">
    <property type="entry name" value="Amidase_dom"/>
</dbReference>